<organism evidence="1 2">
    <name type="scientific">Arcicella lustrica</name>
    <dbReference type="NCBI Taxonomy" id="2984196"/>
    <lineage>
        <taxon>Bacteria</taxon>
        <taxon>Pseudomonadati</taxon>
        <taxon>Bacteroidota</taxon>
        <taxon>Cytophagia</taxon>
        <taxon>Cytophagales</taxon>
        <taxon>Flectobacillaceae</taxon>
        <taxon>Arcicella</taxon>
    </lineage>
</organism>
<keyword evidence="2" id="KW-1185">Reference proteome</keyword>
<dbReference type="RefSeq" id="WP_323255462.1">
    <property type="nucleotide sequence ID" value="NZ_JAYGIM010000001.1"/>
</dbReference>
<dbReference type="Proteomes" id="UP001302222">
    <property type="component" value="Unassembled WGS sequence"/>
</dbReference>
<accession>A0ABU5SDH9</accession>
<evidence type="ECO:0000313" key="1">
    <source>
        <dbReference type="EMBL" id="MEA5425348.1"/>
    </source>
</evidence>
<protein>
    <submittedName>
        <fullName evidence="1">Uncharacterized protein</fullName>
    </submittedName>
</protein>
<dbReference type="EMBL" id="JAYGIM010000001">
    <property type="protein sequence ID" value="MEA5425348.1"/>
    <property type="molecule type" value="Genomic_DNA"/>
</dbReference>
<comment type="caution">
    <text evidence="1">The sequence shown here is derived from an EMBL/GenBank/DDBJ whole genome shotgun (WGS) entry which is preliminary data.</text>
</comment>
<sequence>MSELKKVRITYPATVFVSKFIFVEQDKIDEMIDNHELIVDFIYGNMTQEQKDFTEKDSIHSAYTQGYAKLKIL</sequence>
<name>A0ABU5SDH9_9BACT</name>
<proteinExistence type="predicted"/>
<gene>
    <name evidence="1" type="ORF">VB798_02110</name>
</gene>
<reference evidence="1 2" key="1">
    <citation type="submission" date="2023-12" db="EMBL/GenBank/DDBJ databases">
        <title>Novel species of the genus Arcicella isolated from rivers.</title>
        <authorList>
            <person name="Lu H."/>
        </authorList>
    </citation>
    <scope>NUCLEOTIDE SEQUENCE [LARGE SCALE GENOMIC DNA]</scope>
    <source>
        <strain evidence="1 2">DC25W</strain>
    </source>
</reference>
<evidence type="ECO:0000313" key="2">
    <source>
        <dbReference type="Proteomes" id="UP001302222"/>
    </source>
</evidence>